<evidence type="ECO:0000256" key="4">
    <source>
        <dbReference type="ARBA" id="ARBA00022688"/>
    </source>
</evidence>
<dbReference type="PROSITE" id="PS51608">
    <property type="entry name" value="SAM_MT_UBIE"/>
    <property type="match status" value="1"/>
</dbReference>
<dbReference type="PANTHER" id="PTHR43591:SF24">
    <property type="entry name" value="2-METHOXY-6-POLYPRENYL-1,4-BENZOQUINOL METHYLASE, MITOCHONDRIAL"/>
    <property type="match status" value="1"/>
</dbReference>
<dbReference type="UniPathway" id="UPA00079">
    <property type="reaction ID" value="UER00169"/>
</dbReference>
<comment type="catalytic activity">
    <reaction evidence="6">
        <text>a 2-demethylmenaquinol + S-adenosyl-L-methionine = a menaquinol + S-adenosyl-L-homocysteine + H(+)</text>
        <dbReference type="Rhea" id="RHEA:42640"/>
        <dbReference type="Rhea" id="RHEA-COMP:9539"/>
        <dbReference type="Rhea" id="RHEA-COMP:9563"/>
        <dbReference type="ChEBI" id="CHEBI:15378"/>
        <dbReference type="ChEBI" id="CHEBI:18151"/>
        <dbReference type="ChEBI" id="CHEBI:55437"/>
        <dbReference type="ChEBI" id="CHEBI:57856"/>
        <dbReference type="ChEBI" id="CHEBI:59789"/>
        <dbReference type="EC" id="2.1.1.163"/>
    </reaction>
</comment>
<evidence type="ECO:0000313" key="7">
    <source>
        <dbReference type="EMBL" id="RST72643.1"/>
    </source>
</evidence>
<comment type="caution">
    <text evidence="6">Lacks conserved residue(s) required for the propagation of feature annotation.</text>
</comment>
<dbReference type="GO" id="GO:0009234">
    <property type="term" value="P:menaquinone biosynthetic process"/>
    <property type="evidence" value="ECO:0007669"/>
    <property type="project" value="UniProtKB-UniRule"/>
</dbReference>
<dbReference type="PANTHER" id="PTHR43591">
    <property type="entry name" value="METHYLTRANSFERASE"/>
    <property type="match status" value="1"/>
</dbReference>
<reference evidence="8" key="1">
    <citation type="submission" date="2018-11" db="EMBL/GenBank/DDBJ databases">
        <title>Phylogenetic, genomic, and biogeographic characterization of a novel and ubiquitous marine invertebrate-associated Rickettsiales parasite, Candidatus Marinoinvertebrata rohwerii, gen. nov., sp. nov.</title>
        <authorList>
            <person name="Klinges J.G."/>
            <person name="Rosales S.M."/>
            <person name="Mcminds R."/>
            <person name="Shaver E.C."/>
            <person name="Shantz A."/>
            <person name="Peters E.C."/>
            <person name="Burkepile D.E."/>
            <person name="Silliman B.R."/>
            <person name="Vega Thurber R.L."/>
        </authorList>
    </citation>
    <scope>NUCLEOTIDE SEQUENCE [LARGE SCALE GENOMIC DNA]</scope>
    <source>
        <strain evidence="8">a_cerv_44</strain>
    </source>
</reference>
<dbReference type="GO" id="GO:0043770">
    <property type="term" value="F:demethylmenaquinone methyltransferase activity"/>
    <property type="evidence" value="ECO:0007669"/>
    <property type="project" value="UniProtKB-UniRule"/>
</dbReference>
<dbReference type="OrthoDB" id="9808140at2"/>
<dbReference type="Proteomes" id="UP000279470">
    <property type="component" value="Unassembled WGS sequence"/>
</dbReference>
<dbReference type="Pfam" id="PF01209">
    <property type="entry name" value="Ubie_methyltran"/>
    <property type="match status" value="1"/>
</dbReference>
<proteinExistence type="inferred from homology"/>
<dbReference type="UniPathway" id="UPA00232"/>
<comment type="catalytic activity">
    <reaction evidence="6">
        <text>a 2-methoxy-6-(all-trans-polyprenyl)benzene-1,4-diol + S-adenosyl-L-methionine = a 5-methoxy-2-methyl-3-(all-trans-polyprenyl)benzene-1,4-diol + S-adenosyl-L-homocysteine + H(+)</text>
        <dbReference type="Rhea" id="RHEA:28286"/>
        <dbReference type="Rhea" id="RHEA-COMP:10858"/>
        <dbReference type="Rhea" id="RHEA-COMP:10859"/>
        <dbReference type="ChEBI" id="CHEBI:15378"/>
        <dbReference type="ChEBI" id="CHEBI:57856"/>
        <dbReference type="ChEBI" id="CHEBI:59789"/>
        <dbReference type="ChEBI" id="CHEBI:84166"/>
        <dbReference type="ChEBI" id="CHEBI:84167"/>
        <dbReference type="EC" id="2.1.1.201"/>
    </reaction>
</comment>
<dbReference type="CDD" id="cd02440">
    <property type="entry name" value="AdoMet_MTases"/>
    <property type="match status" value="1"/>
</dbReference>
<evidence type="ECO:0000256" key="5">
    <source>
        <dbReference type="ARBA" id="ARBA00022691"/>
    </source>
</evidence>
<dbReference type="RefSeq" id="WP_126044132.1">
    <property type="nucleotide sequence ID" value="NZ_RXFM01000001.1"/>
</dbReference>
<evidence type="ECO:0000313" key="8">
    <source>
        <dbReference type="Proteomes" id="UP000279470"/>
    </source>
</evidence>
<comment type="pathway">
    <text evidence="6">Cofactor biosynthesis; ubiquinone biosynthesis.</text>
</comment>
<dbReference type="GO" id="GO:0008425">
    <property type="term" value="F:2-methoxy-6-polyprenyl-1,4-benzoquinol methyltransferase activity"/>
    <property type="evidence" value="ECO:0007669"/>
    <property type="project" value="UniProtKB-UniRule"/>
</dbReference>
<dbReference type="EMBL" id="RXFM01000001">
    <property type="protein sequence ID" value="RST72643.1"/>
    <property type="molecule type" value="Genomic_DNA"/>
</dbReference>
<sequence>MSVNFGFKKVNKNKKEPLVQNVFTKVANNYDLMNDLMSFGLHRSWKNKFIKEIDSFREKTLIDLAGGTGDIAKRFINNNGNQVVVCDLNQEMLNKGKNKISNTTHINKIKWINASAEKIPFDDNTFDYCTISFGIRNVTNINNVLKESFRVLKPGGKFLCLEFSKIDNKSINKIYDLYSFKVIPKIGALVTNSKHSYEYLVESINQFYTPEELGSMMKDAGYFSVNFKKLSFGIVSIHSGYKV</sequence>
<name>A0A429XW95_9RICK</name>
<comment type="function">
    <text evidence="6">Methyltransferase required for the conversion of demethylmenaquinol (DMKH2) to menaquinol (MKH2) and the conversion of 2-polyprenyl-6-methoxy-1,4-benzoquinol (DDMQH2) to 2-polyprenyl-3-methyl-6-methoxy-1,4-benzoquinol (DMQH2).</text>
</comment>
<comment type="pathway">
    <text evidence="6">Quinol/quinone metabolism; menaquinone biosynthesis; menaquinol from 1,4-dihydroxy-2-naphthoate: step 2/2.</text>
</comment>
<protein>
    <recommendedName>
        <fullName evidence="6">Ubiquinone/menaquinone biosynthesis C-methyltransferase UbiE</fullName>
        <ecNumber evidence="6">2.1.1.163</ecNumber>
        <ecNumber evidence="6">2.1.1.201</ecNumber>
    </recommendedName>
    <alternativeName>
        <fullName evidence="6">2-methoxy-6-polyprenyl-1,4-benzoquinol methylase</fullName>
    </alternativeName>
    <alternativeName>
        <fullName evidence="6">Demethylmenaquinone methyltransferase</fullName>
    </alternativeName>
</protein>
<feature type="binding site" evidence="6">
    <location>
        <position position="68"/>
    </location>
    <ligand>
        <name>S-adenosyl-L-methionine</name>
        <dbReference type="ChEBI" id="CHEBI:59789"/>
    </ligand>
</feature>
<dbReference type="HAMAP" id="MF_01813">
    <property type="entry name" value="MenG_UbiE_methyltr"/>
    <property type="match status" value="1"/>
</dbReference>
<evidence type="ECO:0000256" key="1">
    <source>
        <dbReference type="ARBA" id="ARBA00022428"/>
    </source>
</evidence>
<dbReference type="GO" id="GO:0009060">
    <property type="term" value="P:aerobic respiration"/>
    <property type="evidence" value="ECO:0007669"/>
    <property type="project" value="UniProtKB-UniRule"/>
</dbReference>
<comment type="similarity">
    <text evidence="6">Belongs to the class I-like SAM-binding methyltransferase superfamily. MenG/UbiE family.</text>
</comment>
<keyword evidence="5 6" id="KW-0949">S-adenosyl-L-methionine</keyword>
<keyword evidence="2 6" id="KW-0489">Methyltransferase</keyword>
<keyword evidence="1 6" id="KW-0474">Menaquinone biosynthesis</keyword>
<accession>A0A429XW95</accession>
<organism evidence="7 8">
    <name type="scientific">Candidatus Aquarickettsia rohweri</name>
    <dbReference type="NCBI Taxonomy" id="2602574"/>
    <lineage>
        <taxon>Bacteria</taxon>
        <taxon>Pseudomonadati</taxon>
        <taxon>Pseudomonadota</taxon>
        <taxon>Alphaproteobacteria</taxon>
        <taxon>Rickettsiales</taxon>
        <taxon>Candidatus Midichloriaceae</taxon>
        <taxon>Candidatus Aquarickettsia</taxon>
    </lineage>
</organism>
<dbReference type="InterPro" id="IPR004033">
    <property type="entry name" value="UbiE/COQ5_MeTrFase"/>
</dbReference>
<evidence type="ECO:0000256" key="6">
    <source>
        <dbReference type="HAMAP-Rule" id="MF_01813"/>
    </source>
</evidence>
<comment type="caution">
    <text evidence="7">The sequence shown here is derived from an EMBL/GenBank/DDBJ whole genome shotgun (WGS) entry which is preliminary data.</text>
</comment>
<keyword evidence="3 6" id="KW-0808">Transferase</keyword>
<dbReference type="SUPFAM" id="SSF53335">
    <property type="entry name" value="S-adenosyl-L-methionine-dependent methyltransferases"/>
    <property type="match status" value="1"/>
</dbReference>
<dbReference type="PROSITE" id="PS01184">
    <property type="entry name" value="UBIE_2"/>
    <property type="match status" value="1"/>
</dbReference>
<dbReference type="NCBIfam" id="NF001244">
    <property type="entry name" value="PRK00216.1-5"/>
    <property type="match status" value="1"/>
</dbReference>
<gene>
    <name evidence="6 7" type="primary">ubiE</name>
    <name evidence="7" type="ORF">EIC27_00080</name>
</gene>
<dbReference type="PROSITE" id="PS01183">
    <property type="entry name" value="UBIE_1"/>
    <property type="match status" value="1"/>
</dbReference>
<keyword evidence="8" id="KW-1185">Reference proteome</keyword>
<feature type="binding site" evidence="6">
    <location>
        <position position="132"/>
    </location>
    <ligand>
        <name>S-adenosyl-L-methionine</name>
        <dbReference type="ChEBI" id="CHEBI:59789"/>
    </ligand>
</feature>
<evidence type="ECO:0000256" key="3">
    <source>
        <dbReference type="ARBA" id="ARBA00022679"/>
    </source>
</evidence>
<dbReference type="AlphaFoldDB" id="A0A429XW95"/>
<dbReference type="InterPro" id="IPR023576">
    <property type="entry name" value="UbiE/COQ5_MeTrFase_CS"/>
</dbReference>
<feature type="binding site" evidence="6">
    <location>
        <position position="87"/>
    </location>
    <ligand>
        <name>S-adenosyl-L-methionine</name>
        <dbReference type="ChEBI" id="CHEBI:59789"/>
    </ligand>
</feature>
<evidence type="ECO:0000256" key="2">
    <source>
        <dbReference type="ARBA" id="ARBA00022603"/>
    </source>
</evidence>
<dbReference type="EC" id="2.1.1.201" evidence="6"/>
<dbReference type="GO" id="GO:0032259">
    <property type="term" value="P:methylation"/>
    <property type="evidence" value="ECO:0007669"/>
    <property type="project" value="UniProtKB-KW"/>
</dbReference>
<dbReference type="InterPro" id="IPR029063">
    <property type="entry name" value="SAM-dependent_MTases_sf"/>
</dbReference>
<keyword evidence="4 6" id="KW-0831">Ubiquinone biosynthesis</keyword>
<dbReference type="Gene3D" id="3.40.50.150">
    <property type="entry name" value="Vaccinia Virus protein VP39"/>
    <property type="match status" value="1"/>
</dbReference>
<dbReference type="NCBIfam" id="TIGR01934">
    <property type="entry name" value="MenG_MenH_UbiE"/>
    <property type="match status" value="1"/>
</dbReference>
<dbReference type="EC" id="2.1.1.163" evidence="6"/>